<dbReference type="InterPro" id="IPR025398">
    <property type="entry name" value="DUF4371"/>
</dbReference>
<evidence type="ECO:0000313" key="4">
    <source>
        <dbReference type="EMBL" id="PNX98058.1"/>
    </source>
</evidence>
<dbReference type="PANTHER" id="PTHR11697:SF230">
    <property type="entry name" value="ZINC FINGER, MYM DOMAIN CONTAINING 1"/>
    <property type="match status" value="1"/>
</dbReference>
<evidence type="ECO:0000259" key="2">
    <source>
        <dbReference type="Pfam" id="PF05699"/>
    </source>
</evidence>
<organism evidence="4 5">
    <name type="scientific">Trifolium pratense</name>
    <name type="common">Red clover</name>
    <dbReference type="NCBI Taxonomy" id="57577"/>
    <lineage>
        <taxon>Eukaryota</taxon>
        <taxon>Viridiplantae</taxon>
        <taxon>Streptophyta</taxon>
        <taxon>Embryophyta</taxon>
        <taxon>Tracheophyta</taxon>
        <taxon>Spermatophyta</taxon>
        <taxon>Magnoliopsida</taxon>
        <taxon>eudicotyledons</taxon>
        <taxon>Gunneridae</taxon>
        <taxon>Pentapetalae</taxon>
        <taxon>rosids</taxon>
        <taxon>fabids</taxon>
        <taxon>Fabales</taxon>
        <taxon>Fabaceae</taxon>
        <taxon>Papilionoideae</taxon>
        <taxon>50 kb inversion clade</taxon>
        <taxon>NPAAA clade</taxon>
        <taxon>Hologalegina</taxon>
        <taxon>IRL clade</taxon>
        <taxon>Trifolieae</taxon>
        <taxon>Trifolium</taxon>
    </lineage>
</organism>
<feature type="domain" description="DUF4371" evidence="3">
    <location>
        <begin position="151"/>
        <end position="385"/>
    </location>
</feature>
<dbReference type="ExpressionAtlas" id="A0A2K3N4U0">
    <property type="expression patterns" value="baseline"/>
</dbReference>
<dbReference type="PANTHER" id="PTHR11697">
    <property type="entry name" value="GENERAL TRANSCRIPTION FACTOR 2-RELATED ZINC FINGER PROTEIN"/>
    <property type="match status" value="1"/>
</dbReference>
<accession>A0A2K3N4U0</accession>
<gene>
    <name evidence="4" type="ORF">L195_g021298</name>
</gene>
<dbReference type="Pfam" id="PF05699">
    <property type="entry name" value="Dimer_Tnp_hAT"/>
    <property type="match status" value="1"/>
</dbReference>
<evidence type="ECO:0000313" key="5">
    <source>
        <dbReference type="Proteomes" id="UP000236291"/>
    </source>
</evidence>
<evidence type="ECO:0000256" key="1">
    <source>
        <dbReference type="SAM" id="MobiDB-lite"/>
    </source>
</evidence>
<protein>
    <submittedName>
        <fullName evidence="4">Zinc finger MYM-type protein 1-like</fullName>
    </submittedName>
</protein>
<feature type="non-terminal residue" evidence="4">
    <location>
        <position position="1"/>
    </location>
</feature>
<feature type="region of interest" description="Disordered" evidence="1">
    <location>
        <begin position="59"/>
        <end position="78"/>
    </location>
</feature>
<feature type="compositionally biased region" description="Low complexity" evidence="1">
    <location>
        <begin position="63"/>
        <end position="78"/>
    </location>
</feature>
<proteinExistence type="predicted"/>
<dbReference type="STRING" id="57577.A0A2K3N4U0"/>
<sequence length="811" mass="92982">DVYQFISPTSTVSLVSLHSLRHSRLHQIRSVLRRHCSCLSLQELMEGFFKKKLPIKRKLPSNEQQTSSQEMQSSAQEQQIEVNLDELPLDPGKRIKMSAYHLNDRDKIRKVYLQRGPFQPTKHTFPQRKIGSSLRRFCPSWPDFGKKAGGDSFVTEGFTNWKKKERLSSHVGGPNSAHNLAWKKFQDFKKQNQHMEVLLSKQSEQVCDVYPSFLTTTIESIRFILEQGSALCDVESTDSADQGNFVELLKVLFQSKESRSLVVLEKASENHQSITPTIAKDILNVAALETTNAIISDLGDELFGILVDEACDISNKWQMVVALRYVNKKGSIVERFLGIVNVKEITALSLKMQIEELFCKHGLSISRIRVQGYNGASNIQEQFSGLKSLIIEENPYAFYVHCFAHPLQCMLVAMAKNHIQVASLFNSVSTLLNVVRGPCKQHDVLRERQIVNVREALEKGEIPNEQGVDQETSLKQAMDTRWNSNYTTLINLIKMYSAITDVLEIVKEDGLNADQRAEANGLLLLFEEFDFAFTLHLMKNVLGVSNELSQALQRKDQNIIDVMDLVNITKQRLKDMRNNGWDSLLQEVISFCNMHTINIPHMEDVFCPKGKSRRGDKAQAITVERHYCVELFYAVVDIQLQELNDRFTVTNTQLLLSMACLSPIDNFSTFDKTMVMEFAKFYPREFSPIELMMLDAQVENYIIDVRSEVEFASLKGINDLSEKLVKTRKHIVYPLVYRLLKLAMILPVATATTERAFSAMRFVKNMLHNRIVDEWMNDYLVTCIEKDVFNNIDNELIIQRFHNMKSHNEKL</sequence>
<dbReference type="Pfam" id="PF14291">
    <property type="entry name" value="DUF4371"/>
    <property type="match status" value="1"/>
</dbReference>
<feature type="domain" description="HAT C-terminal dimerisation" evidence="2">
    <location>
        <begin position="728"/>
        <end position="787"/>
    </location>
</feature>
<dbReference type="AlphaFoldDB" id="A0A2K3N4U0"/>
<evidence type="ECO:0000259" key="3">
    <source>
        <dbReference type="Pfam" id="PF14291"/>
    </source>
</evidence>
<reference evidence="4 5" key="2">
    <citation type="journal article" date="2017" name="Front. Plant Sci.">
        <title>Gene Classification and Mining of Molecular Markers Useful in Red Clover (Trifolium pratense) Breeding.</title>
        <authorList>
            <person name="Istvanek J."/>
            <person name="Dluhosova J."/>
            <person name="Dluhos P."/>
            <person name="Patkova L."/>
            <person name="Nedelnik J."/>
            <person name="Repkova J."/>
        </authorList>
    </citation>
    <scope>NUCLEOTIDE SEQUENCE [LARGE SCALE GENOMIC DNA]</scope>
    <source>
        <strain evidence="5">cv. Tatra</strain>
        <tissue evidence="4">Young leaves</tissue>
    </source>
</reference>
<name>A0A2K3N4U0_TRIPR</name>
<dbReference type="SUPFAM" id="SSF53098">
    <property type="entry name" value="Ribonuclease H-like"/>
    <property type="match status" value="1"/>
</dbReference>
<dbReference type="InterPro" id="IPR008906">
    <property type="entry name" value="HATC_C_dom"/>
</dbReference>
<dbReference type="Proteomes" id="UP000236291">
    <property type="component" value="Unassembled WGS sequence"/>
</dbReference>
<dbReference type="InterPro" id="IPR055298">
    <property type="entry name" value="AtLOH3-like"/>
</dbReference>
<dbReference type="EMBL" id="ASHM01016237">
    <property type="protein sequence ID" value="PNX98058.1"/>
    <property type="molecule type" value="Genomic_DNA"/>
</dbReference>
<dbReference type="GO" id="GO:0046983">
    <property type="term" value="F:protein dimerization activity"/>
    <property type="evidence" value="ECO:0007669"/>
    <property type="project" value="InterPro"/>
</dbReference>
<dbReference type="InterPro" id="IPR012337">
    <property type="entry name" value="RNaseH-like_sf"/>
</dbReference>
<comment type="caution">
    <text evidence="4">The sequence shown here is derived from an EMBL/GenBank/DDBJ whole genome shotgun (WGS) entry which is preliminary data.</text>
</comment>
<reference evidence="4 5" key="1">
    <citation type="journal article" date="2014" name="Am. J. Bot.">
        <title>Genome assembly and annotation for red clover (Trifolium pratense; Fabaceae).</title>
        <authorList>
            <person name="Istvanek J."/>
            <person name="Jaros M."/>
            <person name="Krenek A."/>
            <person name="Repkova J."/>
        </authorList>
    </citation>
    <scope>NUCLEOTIDE SEQUENCE [LARGE SCALE GENOMIC DNA]</scope>
    <source>
        <strain evidence="5">cv. Tatra</strain>
        <tissue evidence="4">Young leaves</tissue>
    </source>
</reference>